<gene>
    <name evidence="1" type="ORF">QNJ86_07380</name>
</gene>
<reference evidence="1 2" key="1">
    <citation type="submission" date="2023-05" db="EMBL/GenBank/DDBJ databases">
        <title>Gordonibacter KGMB12511T sp. nov., isolated from faeces of healthy Korean.</title>
        <authorList>
            <person name="Kim H.S."/>
            <person name="Kim J.-S."/>
            <person name="Suh M.K."/>
            <person name="Eom M.K."/>
            <person name="Do H.E."/>
            <person name="Lee J.-S."/>
        </authorList>
    </citation>
    <scope>NUCLEOTIDE SEQUENCE [LARGE SCALE GENOMIC DNA]</scope>
    <source>
        <strain evidence="1 2">KGMB12511</strain>
    </source>
</reference>
<dbReference type="EMBL" id="JASJEU010000013">
    <property type="protein sequence ID" value="MDJ1650618.1"/>
    <property type="molecule type" value="Genomic_DNA"/>
</dbReference>
<name>A0ABT7DM89_9ACTN</name>
<accession>A0ABT7DM89</accession>
<evidence type="ECO:0000313" key="1">
    <source>
        <dbReference type="EMBL" id="MDJ1650618.1"/>
    </source>
</evidence>
<evidence type="ECO:0000313" key="2">
    <source>
        <dbReference type="Proteomes" id="UP001232750"/>
    </source>
</evidence>
<proteinExistence type="predicted"/>
<sequence>MPARKRLPPSHEEATLQAGFRPTCFQSSHGVPLVYLPAFFLHILIEKGFTGPLFLQSAERSRTFVLALFVEVFGPKSLTLAECAKVPESAFSLRIGRELLQIIALFWPVRI</sequence>
<dbReference type="Proteomes" id="UP001232750">
    <property type="component" value="Unassembled WGS sequence"/>
</dbReference>
<dbReference type="RefSeq" id="WP_283831959.1">
    <property type="nucleotide sequence ID" value="NZ_JASJEU010000013.1"/>
</dbReference>
<protein>
    <submittedName>
        <fullName evidence="1">Uncharacterized protein</fullName>
    </submittedName>
</protein>
<organism evidence="1 2">
    <name type="scientific">Gordonibacter faecis</name>
    <dbReference type="NCBI Taxonomy" id="3047475"/>
    <lineage>
        <taxon>Bacteria</taxon>
        <taxon>Bacillati</taxon>
        <taxon>Actinomycetota</taxon>
        <taxon>Coriobacteriia</taxon>
        <taxon>Eggerthellales</taxon>
        <taxon>Eggerthellaceae</taxon>
        <taxon>Gordonibacter</taxon>
    </lineage>
</organism>
<comment type="caution">
    <text evidence="1">The sequence shown here is derived from an EMBL/GenBank/DDBJ whole genome shotgun (WGS) entry which is preliminary data.</text>
</comment>
<keyword evidence="2" id="KW-1185">Reference proteome</keyword>